<evidence type="ECO:0000313" key="2">
    <source>
        <dbReference type="EMBL" id="SIS74065.1"/>
    </source>
</evidence>
<dbReference type="Gene3D" id="2.60.120.10">
    <property type="entry name" value="Jelly Rolls"/>
    <property type="match status" value="1"/>
</dbReference>
<keyword evidence="3" id="KW-1185">Reference proteome</keyword>
<evidence type="ECO:0000259" key="1">
    <source>
        <dbReference type="Pfam" id="PF07883"/>
    </source>
</evidence>
<dbReference type="Pfam" id="PF07883">
    <property type="entry name" value="Cupin_2"/>
    <property type="match status" value="1"/>
</dbReference>
<dbReference type="InterPro" id="IPR053146">
    <property type="entry name" value="QDO-like"/>
</dbReference>
<sequence length="181" mass="20141">MKKTIINPLFKDQVTFTNTSEETNGELTELDLVLSPKGGNPMHHHTSFEEKFTAVAGELGLKLKGKTLLLKPGESYTVKPLEAHGFFNPSEENEIKFNIKITPGHTGFENSLRIMYGLAQDGLTDKNGIPKNLGVAFWLGELNDSKVHGIVFKILQPLGNILAKKVKNKGIDKELIHKYCR</sequence>
<dbReference type="InterPro" id="IPR011051">
    <property type="entry name" value="RmlC_Cupin_sf"/>
</dbReference>
<proteinExistence type="predicted"/>
<dbReference type="SUPFAM" id="SSF51182">
    <property type="entry name" value="RmlC-like cupins"/>
    <property type="match status" value="1"/>
</dbReference>
<evidence type="ECO:0000313" key="3">
    <source>
        <dbReference type="Proteomes" id="UP000186026"/>
    </source>
</evidence>
<dbReference type="InterPro" id="IPR013096">
    <property type="entry name" value="Cupin_2"/>
</dbReference>
<dbReference type="RefSeq" id="WP_076499410.1">
    <property type="nucleotide sequence ID" value="NZ_FTOP01000003.1"/>
</dbReference>
<dbReference type="PANTHER" id="PTHR36440">
    <property type="entry name" value="PUTATIVE (AFU_ORTHOLOGUE AFUA_8G07350)-RELATED"/>
    <property type="match status" value="1"/>
</dbReference>
<dbReference type="Proteomes" id="UP000186026">
    <property type="component" value="Unassembled WGS sequence"/>
</dbReference>
<gene>
    <name evidence="2" type="ORF">SAMN05421761_103393</name>
</gene>
<reference evidence="3" key="1">
    <citation type="submission" date="2017-01" db="EMBL/GenBank/DDBJ databases">
        <authorList>
            <person name="Varghese N."/>
            <person name="Submissions S."/>
        </authorList>
    </citation>
    <scope>NUCLEOTIDE SEQUENCE [LARGE SCALE GENOMIC DNA]</scope>
    <source>
        <strain evidence="3">DSM 46698</strain>
    </source>
</reference>
<dbReference type="OrthoDB" id="72027at2"/>
<name>A0A1N7LJP4_9BACT</name>
<dbReference type="AlphaFoldDB" id="A0A1N7LJP4"/>
<dbReference type="EMBL" id="FTOP01000003">
    <property type="protein sequence ID" value="SIS74065.1"/>
    <property type="molecule type" value="Genomic_DNA"/>
</dbReference>
<accession>A0A1N7LJP4</accession>
<dbReference type="InterPro" id="IPR014710">
    <property type="entry name" value="RmlC-like_jellyroll"/>
</dbReference>
<dbReference type="STRING" id="529505.SAMN05421761_103393"/>
<protein>
    <submittedName>
        <fullName evidence="2">Cupin domain protein</fullName>
    </submittedName>
</protein>
<dbReference type="PANTHER" id="PTHR36440:SF1">
    <property type="entry name" value="PUTATIVE (AFU_ORTHOLOGUE AFUA_8G07350)-RELATED"/>
    <property type="match status" value="1"/>
</dbReference>
<organism evidence="2 3">
    <name type="scientific">Belliella pelovolcani</name>
    <dbReference type="NCBI Taxonomy" id="529505"/>
    <lineage>
        <taxon>Bacteria</taxon>
        <taxon>Pseudomonadati</taxon>
        <taxon>Bacteroidota</taxon>
        <taxon>Cytophagia</taxon>
        <taxon>Cytophagales</taxon>
        <taxon>Cyclobacteriaceae</taxon>
        <taxon>Belliella</taxon>
    </lineage>
</organism>
<feature type="domain" description="Cupin type-2" evidence="1">
    <location>
        <begin position="34"/>
        <end position="94"/>
    </location>
</feature>